<dbReference type="Gene3D" id="3.90.1150.170">
    <property type="match status" value="1"/>
</dbReference>
<dbReference type="EC" id="4.1.1.29" evidence="9"/>
<dbReference type="InterPro" id="IPR015421">
    <property type="entry name" value="PyrdxlP-dep_Trfase_major"/>
</dbReference>
<dbReference type="RefSeq" id="XP_002424881.1">
    <property type="nucleotide sequence ID" value="XM_002424836.1"/>
</dbReference>
<dbReference type="VEuPathDB" id="VectorBase:PHUM157900"/>
<dbReference type="OMA" id="NWQPLMV"/>
<sequence length="532" mass="60456">MFPVISTQKQSFGIINLSLLEDNNFLIKTNSVVDKSDKEDEKLNQKHWSLPLEKYHYDFIVKCVGIIMKEAVFDGTNRNSKVVQWQDPEKLKKSFDFSLNKYSETEGKLLHLISTIIKFSVKTGHPYFVNQLFSGVDPYGLIGQWLTDALNPSVYTYEVSPVFSIMEEVVLEEMRKFIGFPNGKGDGTFCPGGSISNGFGISCARYHLFPQVKKLGIYGIGLRLVLFTSRDAHYSIVKLATFMGLGSDNVISIKTDESGKMKPEELEKAILKVLQEGGTPFMVSATSGTTVLGAFDPLDSIADICEKYKLWFHVDAAWGGGCLMSSIHKKKLQGIHRTDSVTWNPHKLLGVPQQCSAFLTKHKNLLKNVHCAKATYLFQKDKFYDVKYDTGDKHIQCGRRADVLKFWFMWKAKGSSGFEKHINKIFETALYFKKSIENKPDFQLVLSEPECTNICFWYIPPRLQNSKYNNDDLNKVAPRMKEKMMKDGSMMITYQPLRHLPNFFRLVIVNSGLDTHDMDRLITIIQNAGASI</sequence>
<dbReference type="Pfam" id="PF00282">
    <property type="entry name" value="Pyridoxal_deC"/>
    <property type="match status" value="1"/>
</dbReference>
<protein>
    <submittedName>
        <fullName evidence="9 10">Cysteine sulfinic acid decarboxylase, putative</fullName>
        <ecNumber evidence="9">4.1.1.29</ecNumber>
    </submittedName>
</protein>
<comment type="similarity">
    <text evidence="2 8">Belongs to the group II decarboxylase family.</text>
</comment>
<evidence type="ECO:0000256" key="3">
    <source>
        <dbReference type="ARBA" id="ARBA00011738"/>
    </source>
</evidence>
<keyword evidence="5 7" id="KW-0663">Pyridoxal phosphate</keyword>
<dbReference type="InterPro" id="IPR015424">
    <property type="entry name" value="PyrdxlP-dep_Trfase"/>
</dbReference>
<evidence type="ECO:0000256" key="6">
    <source>
        <dbReference type="ARBA" id="ARBA00023239"/>
    </source>
</evidence>
<dbReference type="Gene3D" id="3.40.640.10">
    <property type="entry name" value="Type I PLP-dependent aspartate aminotransferase-like (Major domain)"/>
    <property type="match status" value="1"/>
</dbReference>
<dbReference type="GeneID" id="8236532"/>
<dbReference type="EMBL" id="DS235113">
    <property type="protein sequence ID" value="EEB12143.1"/>
    <property type="molecule type" value="Genomic_DNA"/>
</dbReference>
<dbReference type="STRING" id="121224.E0VFI7"/>
<dbReference type="InterPro" id="IPR002129">
    <property type="entry name" value="PyrdxlP-dep_de-COase"/>
</dbReference>
<keyword evidence="11" id="KW-1185">Reference proteome</keyword>
<dbReference type="PANTHER" id="PTHR45677">
    <property type="entry name" value="GLUTAMATE DECARBOXYLASE-RELATED"/>
    <property type="match status" value="1"/>
</dbReference>
<evidence type="ECO:0000256" key="1">
    <source>
        <dbReference type="ARBA" id="ARBA00001933"/>
    </source>
</evidence>
<dbReference type="CDD" id="cd06450">
    <property type="entry name" value="DOPA_deC_like"/>
    <property type="match status" value="1"/>
</dbReference>
<comment type="subunit">
    <text evidence="3">Homodimer.</text>
</comment>
<dbReference type="GO" id="GO:0005737">
    <property type="term" value="C:cytoplasm"/>
    <property type="evidence" value="ECO:0007669"/>
    <property type="project" value="TreeGrafter"/>
</dbReference>
<evidence type="ECO:0000256" key="8">
    <source>
        <dbReference type="RuleBase" id="RU000382"/>
    </source>
</evidence>
<evidence type="ECO:0000256" key="7">
    <source>
        <dbReference type="PIRSR" id="PIRSR602129-50"/>
    </source>
</evidence>
<dbReference type="FunFam" id="3.40.640.10:FF:000016">
    <property type="entry name" value="Glutamate decarboxylase like 1"/>
    <property type="match status" value="1"/>
</dbReference>
<reference evidence="10" key="3">
    <citation type="submission" date="2020-05" db="UniProtKB">
        <authorList>
            <consortium name="EnsemblMetazoa"/>
        </authorList>
    </citation>
    <scope>IDENTIFICATION</scope>
    <source>
        <strain evidence="10">USDA</strain>
    </source>
</reference>
<feature type="modified residue" description="N6-(pyridoxal phosphate)lysine" evidence="7">
    <location>
        <position position="347"/>
    </location>
</feature>
<dbReference type="FunCoup" id="E0VFI7">
    <property type="interactions" value="126"/>
</dbReference>
<gene>
    <name evidence="10" type="primary">8236532</name>
    <name evidence="9" type="ORF">Phum_PHUM157900</name>
</gene>
<dbReference type="EMBL" id="AAZO01001844">
    <property type="status" value="NOT_ANNOTATED_CDS"/>
    <property type="molecule type" value="Genomic_DNA"/>
</dbReference>
<name>E0VFI7_PEDHC</name>
<dbReference type="InParanoid" id="E0VFI7"/>
<reference evidence="9" key="1">
    <citation type="submission" date="2007-04" db="EMBL/GenBank/DDBJ databases">
        <title>Annotation of Pediculus humanus corporis strain USDA.</title>
        <authorList>
            <person name="Kirkness E."/>
            <person name="Hannick L."/>
            <person name="Hass B."/>
            <person name="Bruggner R."/>
            <person name="Lawson D."/>
            <person name="Bidwell S."/>
            <person name="Joardar V."/>
            <person name="Caler E."/>
            <person name="Walenz B."/>
            <person name="Inman J."/>
            <person name="Schobel S."/>
            <person name="Galinsky K."/>
            <person name="Amedeo P."/>
            <person name="Strausberg R."/>
        </authorList>
    </citation>
    <scope>NUCLEOTIDE SEQUENCE</scope>
    <source>
        <strain evidence="9">USDA</strain>
    </source>
</reference>
<organism>
    <name type="scientific">Pediculus humanus subsp. corporis</name>
    <name type="common">Body louse</name>
    <dbReference type="NCBI Taxonomy" id="121224"/>
    <lineage>
        <taxon>Eukaryota</taxon>
        <taxon>Metazoa</taxon>
        <taxon>Ecdysozoa</taxon>
        <taxon>Arthropoda</taxon>
        <taxon>Hexapoda</taxon>
        <taxon>Insecta</taxon>
        <taxon>Pterygota</taxon>
        <taxon>Neoptera</taxon>
        <taxon>Paraneoptera</taxon>
        <taxon>Psocodea</taxon>
        <taxon>Troctomorpha</taxon>
        <taxon>Phthiraptera</taxon>
        <taxon>Anoplura</taxon>
        <taxon>Pediculidae</taxon>
        <taxon>Pediculus</taxon>
    </lineage>
</organism>
<accession>E0VFI7</accession>
<dbReference type="GO" id="GO:0004782">
    <property type="term" value="F:sulfinoalanine decarboxylase activity"/>
    <property type="evidence" value="ECO:0007669"/>
    <property type="project" value="UniProtKB-EC"/>
</dbReference>
<evidence type="ECO:0000256" key="5">
    <source>
        <dbReference type="ARBA" id="ARBA00022898"/>
    </source>
</evidence>
<dbReference type="eggNOG" id="KOG0629">
    <property type="taxonomic scope" value="Eukaryota"/>
</dbReference>
<dbReference type="GO" id="GO:0030170">
    <property type="term" value="F:pyridoxal phosphate binding"/>
    <property type="evidence" value="ECO:0007669"/>
    <property type="project" value="InterPro"/>
</dbReference>
<keyword evidence="4" id="KW-0210">Decarboxylase</keyword>
<dbReference type="OrthoDB" id="392571at2759"/>
<proteinExistence type="inferred from homology"/>
<dbReference type="EnsemblMetazoa" id="PHUM157900-RA">
    <property type="protein sequence ID" value="PHUM157900-PA"/>
    <property type="gene ID" value="PHUM157900"/>
</dbReference>
<evidence type="ECO:0000256" key="2">
    <source>
        <dbReference type="ARBA" id="ARBA00009533"/>
    </source>
</evidence>
<dbReference type="GO" id="GO:0019752">
    <property type="term" value="P:carboxylic acid metabolic process"/>
    <property type="evidence" value="ECO:0007669"/>
    <property type="project" value="InterPro"/>
</dbReference>
<dbReference type="SUPFAM" id="SSF53383">
    <property type="entry name" value="PLP-dependent transferases"/>
    <property type="match status" value="1"/>
</dbReference>
<dbReference type="KEGG" id="phu:Phum_PHUM157900"/>
<evidence type="ECO:0000313" key="11">
    <source>
        <dbReference type="Proteomes" id="UP000009046"/>
    </source>
</evidence>
<keyword evidence="6 8" id="KW-0456">Lyase</keyword>
<dbReference type="Proteomes" id="UP000009046">
    <property type="component" value="Unassembled WGS sequence"/>
</dbReference>
<evidence type="ECO:0000313" key="9">
    <source>
        <dbReference type="EMBL" id="EEB12143.1"/>
    </source>
</evidence>
<reference evidence="9" key="2">
    <citation type="submission" date="2007-04" db="EMBL/GenBank/DDBJ databases">
        <title>The genome of the human body louse.</title>
        <authorList>
            <consortium name="The Human Body Louse Genome Consortium"/>
            <person name="Kirkness E."/>
            <person name="Walenz B."/>
            <person name="Hass B."/>
            <person name="Bruggner R."/>
            <person name="Strausberg R."/>
        </authorList>
    </citation>
    <scope>NUCLEOTIDE SEQUENCE</scope>
    <source>
        <strain evidence="9">USDA</strain>
    </source>
</reference>
<dbReference type="CTD" id="8236532"/>
<evidence type="ECO:0000256" key="4">
    <source>
        <dbReference type="ARBA" id="ARBA00022793"/>
    </source>
</evidence>
<comment type="cofactor">
    <cofactor evidence="1 7 8">
        <name>pyridoxal 5'-phosphate</name>
        <dbReference type="ChEBI" id="CHEBI:597326"/>
    </cofactor>
</comment>
<dbReference type="AlphaFoldDB" id="E0VFI7"/>
<dbReference type="PANTHER" id="PTHR45677:SF12">
    <property type="entry name" value="BLACK, ISOFORM A"/>
    <property type="match status" value="1"/>
</dbReference>
<dbReference type="HOGENOM" id="CLU_011856_0_0_1"/>
<evidence type="ECO:0000313" key="10">
    <source>
        <dbReference type="EnsemblMetazoa" id="PHUM157900-PA"/>
    </source>
</evidence>